<protein>
    <recommendedName>
        <fullName evidence="5">DUF4136 domain-containing protein</fullName>
    </recommendedName>
</protein>
<evidence type="ECO:0000313" key="4">
    <source>
        <dbReference type="Proteomes" id="UP000321058"/>
    </source>
</evidence>
<name>A0A512NJT1_9HYPH</name>
<organism evidence="3 4">
    <name type="scientific">Reyranella soli</name>
    <dbReference type="NCBI Taxonomy" id="1230389"/>
    <lineage>
        <taxon>Bacteria</taxon>
        <taxon>Pseudomonadati</taxon>
        <taxon>Pseudomonadota</taxon>
        <taxon>Alphaproteobacteria</taxon>
        <taxon>Hyphomicrobiales</taxon>
        <taxon>Reyranellaceae</taxon>
        <taxon>Reyranella</taxon>
    </lineage>
</organism>
<comment type="caution">
    <text evidence="3">The sequence shown here is derived from an EMBL/GenBank/DDBJ whole genome shotgun (WGS) entry which is preliminary data.</text>
</comment>
<feature type="region of interest" description="Disordered" evidence="1">
    <location>
        <begin position="99"/>
        <end position="121"/>
    </location>
</feature>
<evidence type="ECO:0000256" key="2">
    <source>
        <dbReference type="SAM" id="SignalP"/>
    </source>
</evidence>
<keyword evidence="2" id="KW-0732">Signal</keyword>
<keyword evidence="4" id="KW-1185">Reference proteome</keyword>
<evidence type="ECO:0000313" key="3">
    <source>
        <dbReference type="EMBL" id="GEP59207.1"/>
    </source>
</evidence>
<accession>A0A512NJT1</accession>
<feature type="compositionally biased region" description="Polar residues" evidence="1">
    <location>
        <begin position="99"/>
        <end position="108"/>
    </location>
</feature>
<dbReference type="OrthoDB" id="7375584at2"/>
<sequence length="198" mass="21074">MRIAIFAAALGLLATTTQASAQSYGLPPGPKLGEIEVKAYQKIPKTKVAVQLTSDTHLSRELRREVMTRLSKRGNEVGFSGGNVMRMDVSYFDFTDSSRGDYSTQGGQPSYAPPGSNPRMDLPSNAIRRRDGLSSPTSVPTLRVTLTLYSTDGGKVLWAATGSCGAQADKAQNAGEAIINRIFDNADKSQTGDAGCPL</sequence>
<evidence type="ECO:0008006" key="5">
    <source>
        <dbReference type="Google" id="ProtNLM"/>
    </source>
</evidence>
<feature type="signal peptide" evidence="2">
    <location>
        <begin position="1"/>
        <end position="21"/>
    </location>
</feature>
<dbReference type="AlphaFoldDB" id="A0A512NJT1"/>
<reference evidence="3 4" key="1">
    <citation type="submission" date="2019-07" db="EMBL/GenBank/DDBJ databases">
        <title>Whole genome shotgun sequence of Reyranella soli NBRC 108950.</title>
        <authorList>
            <person name="Hosoyama A."/>
            <person name="Uohara A."/>
            <person name="Ohji S."/>
            <person name="Ichikawa N."/>
        </authorList>
    </citation>
    <scope>NUCLEOTIDE SEQUENCE [LARGE SCALE GENOMIC DNA]</scope>
    <source>
        <strain evidence="3 4">NBRC 108950</strain>
    </source>
</reference>
<dbReference type="RefSeq" id="WP_147154564.1">
    <property type="nucleotide sequence ID" value="NZ_BKAJ01000121.1"/>
</dbReference>
<dbReference type="Proteomes" id="UP000321058">
    <property type="component" value="Unassembled WGS sequence"/>
</dbReference>
<dbReference type="EMBL" id="BKAJ01000121">
    <property type="protein sequence ID" value="GEP59207.1"/>
    <property type="molecule type" value="Genomic_DNA"/>
</dbReference>
<feature type="chain" id="PRO_5021988976" description="DUF4136 domain-containing protein" evidence="2">
    <location>
        <begin position="22"/>
        <end position="198"/>
    </location>
</feature>
<gene>
    <name evidence="3" type="ORF">RSO01_63730</name>
</gene>
<evidence type="ECO:0000256" key="1">
    <source>
        <dbReference type="SAM" id="MobiDB-lite"/>
    </source>
</evidence>
<proteinExistence type="predicted"/>